<protein>
    <recommendedName>
        <fullName evidence="3">SGNH/GDSL hydrolase family protein</fullName>
    </recommendedName>
</protein>
<dbReference type="SUPFAM" id="SSF52266">
    <property type="entry name" value="SGNH hydrolase"/>
    <property type="match status" value="1"/>
</dbReference>
<evidence type="ECO:0000313" key="2">
    <source>
        <dbReference type="Proteomes" id="UP000014200"/>
    </source>
</evidence>
<dbReference type="RefSeq" id="WP_016276341.1">
    <property type="nucleotide sequence ID" value="NZ_JABVZU010000003.1"/>
</dbReference>
<comment type="caution">
    <text evidence="1">The sequence shown here is derived from an EMBL/GenBank/DDBJ whole genome shotgun (WGS) entry which is preliminary data.</text>
</comment>
<dbReference type="PATRIC" id="fig|1235788.3.peg.2002"/>
<dbReference type="Proteomes" id="UP000014200">
    <property type="component" value="Unassembled WGS sequence"/>
</dbReference>
<organism evidence="1 2">
    <name type="scientific">Phocaeicola sartorii</name>
    <dbReference type="NCBI Taxonomy" id="671267"/>
    <lineage>
        <taxon>Bacteria</taxon>
        <taxon>Pseudomonadati</taxon>
        <taxon>Bacteroidota</taxon>
        <taxon>Bacteroidia</taxon>
        <taxon>Bacteroidales</taxon>
        <taxon>Bacteroidaceae</taxon>
        <taxon>Phocaeicola</taxon>
    </lineage>
</organism>
<dbReference type="GO" id="GO:0016788">
    <property type="term" value="F:hydrolase activity, acting on ester bonds"/>
    <property type="evidence" value="ECO:0007669"/>
    <property type="project" value="UniProtKB-ARBA"/>
</dbReference>
<proteinExistence type="predicted"/>
<dbReference type="Gene3D" id="3.40.50.1110">
    <property type="entry name" value="SGNH hydrolase"/>
    <property type="match status" value="1"/>
</dbReference>
<gene>
    <name evidence="1" type="ORF">C802_01953</name>
</gene>
<dbReference type="HOGENOM" id="CLU_1118225_0_0_10"/>
<dbReference type="InterPro" id="IPR036514">
    <property type="entry name" value="SGNH_hydro_sf"/>
</dbReference>
<dbReference type="STRING" id="1235788.C802_01953"/>
<evidence type="ECO:0008006" key="3">
    <source>
        <dbReference type="Google" id="ProtNLM"/>
    </source>
</evidence>
<reference evidence="1 2" key="1">
    <citation type="submission" date="2013-04" db="EMBL/GenBank/DDBJ databases">
        <title>The Genome Sequence of Bacteroides massiliensis dnLKV3.</title>
        <authorList>
            <consortium name="The Broad Institute Genomics Platform"/>
            <consortium name="The Broad Institute Genome Sequencing Center for Infectious Disease"/>
            <person name="Earl A."/>
            <person name="Xavier R."/>
            <person name="Kuhn K."/>
            <person name="Stappenbeck T."/>
            <person name="Walker B."/>
            <person name="Young S."/>
            <person name="Zeng Q."/>
            <person name="Gargeya S."/>
            <person name="Fitzgerald M."/>
            <person name="Haas B."/>
            <person name="Abouelleil A."/>
            <person name="Allen A.W."/>
            <person name="Alvarado L."/>
            <person name="Arachchi H.M."/>
            <person name="Berlin A.M."/>
            <person name="Chapman S.B."/>
            <person name="Gainer-Dewar J."/>
            <person name="Goldberg J."/>
            <person name="Griggs A."/>
            <person name="Gujja S."/>
            <person name="Hansen M."/>
            <person name="Howarth C."/>
            <person name="Imamovic A."/>
            <person name="Ireland A."/>
            <person name="Larimer J."/>
            <person name="McCowan C."/>
            <person name="Murphy C."/>
            <person name="Pearson M."/>
            <person name="Poon T.W."/>
            <person name="Priest M."/>
            <person name="Roberts A."/>
            <person name="Saif S."/>
            <person name="Shea T."/>
            <person name="Sisk P."/>
            <person name="Sykes S."/>
            <person name="Wortman J."/>
            <person name="Nusbaum C."/>
            <person name="Birren B."/>
        </authorList>
    </citation>
    <scope>NUCLEOTIDE SEQUENCE [LARGE SCALE GENOMIC DNA]</scope>
    <source>
        <strain evidence="2">dnLKV3</strain>
    </source>
</reference>
<keyword evidence="2" id="KW-1185">Reference proteome</keyword>
<accession>R9IGY0</accession>
<dbReference type="OrthoDB" id="9204540at2"/>
<dbReference type="AlphaFoldDB" id="R9IGY0"/>
<dbReference type="EMBL" id="ASSP01000011">
    <property type="protein sequence ID" value="EOS12798.1"/>
    <property type="molecule type" value="Genomic_DNA"/>
</dbReference>
<evidence type="ECO:0000313" key="1">
    <source>
        <dbReference type="EMBL" id="EOS12798.1"/>
    </source>
</evidence>
<name>R9IGY0_9BACT</name>
<sequence>MKLVFVGASRSLPREGCEYEDTYFYKFQKSHKDVDCISFFKRAFTSDGLDGLFNSYIKYYHPEIVISHTGATDCAPRIINDKSLFWKFMIKIVNRLGCLKLFWKIVKFFFKRSPNRVYVSVDEFRNNIIGFTNKLICLGVDKIIYLKISPYGNSVVVHNQYINDNVERYNEVFDEVKEMYPKQVEIIFPLEHATDADYLDGMHATPAGHDIFLKYINDIIDVKKLLQ</sequence>
<dbReference type="GeneID" id="82152952"/>